<reference evidence="1 2" key="1">
    <citation type="submission" date="2023-09" db="EMBL/GenBank/DDBJ databases">
        <title>Pangenome analysis of Batrachochytrium dendrobatidis and related Chytrids.</title>
        <authorList>
            <person name="Yacoub M.N."/>
            <person name="Stajich J.E."/>
            <person name="James T.Y."/>
        </authorList>
    </citation>
    <scope>NUCLEOTIDE SEQUENCE [LARGE SCALE GENOMIC DNA]</scope>
    <source>
        <strain evidence="1 2">JEL0888</strain>
    </source>
</reference>
<dbReference type="Proteomes" id="UP001527925">
    <property type="component" value="Unassembled WGS sequence"/>
</dbReference>
<comment type="caution">
    <text evidence="1">The sequence shown here is derived from an EMBL/GenBank/DDBJ whole genome shotgun (WGS) entry which is preliminary data.</text>
</comment>
<evidence type="ECO:0000313" key="2">
    <source>
        <dbReference type="Proteomes" id="UP001527925"/>
    </source>
</evidence>
<gene>
    <name evidence="1" type="ORF">HK105_209372</name>
</gene>
<evidence type="ECO:0000313" key="1">
    <source>
        <dbReference type="EMBL" id="KAL2911164.1"/>
    </source>
</evidence>
<dbReference type="EMBL" id="JADGIZ020000145">
    <property type="protein sequence ID" value="KAL2911164.1"/>
    <property type="molecule type" value="Genomic_DNA"/>
</dbReference>
<accession>A0ABR4MVE6</accession>
<sequence length="267" mass="28857">MTSVLASAASRAASAAASAARACSSASSARAPATFSAATAAAAVRVLPAVRGMAGGHGHGHGDHHDDGHELPAKLHKEEYLKVAREWPLEQLSPYNGKVPIEDELASLPHAPEPTGFDWIKRGEATPTESWSAPFWTRLLLAAVTGVALFRVNEYYTRDAPVHPLMALIDQARDALGGGAANTYEYNAKAMPLRQRAADDRLIFNTARLGRTGEITRVSFVDFHTRASDRLIPVEPDIDFSDIEIKPNWKRHDKYLGVPYPKGGDGE</sequence>
<protein>
    <submittedName>
        <fullName evidence="1">Uncharacterized protein</fullName>
    </submittedName>
</protein>
<proteinExistence type="predicted"/>
<keyword evidence="2" id="KW-1185">Reference proteome</keyword>
<organism evidence="1 2">
    <name type="scientific">Polyrhizophydium stewartii</name>
    <dbReference type="NCBI Taxonomy" id="2732419"/>
    <lineage>
        <taxon>Eukaryota</taxon>
        <taxon>Fungi</taxon>
        <taxon>Fungi incertae sedis</taxon>
        <taxon>Chytridiomycota</taxon>
        <taxon>Chytridiomycota incertae sedis</taxon>
        <taxon>Chytridiomycetes</taxon>
        <taxon>Rhizophydiales</taxon>
        <taxon>Rhizophydiales incertae sedis</taxon>
        <taxon>Polyrhizophydium</taxon>
    </lineage>
</organism>
<name>A0ABR4MVE6_9FUNG</name>